<comment type="caution">
    <text evidence="2">The sequence shown here is derived from an EMBL/GenBank/DDBJ whole genome shotgun (WGS) entry which is preliminary data.</text>
</comment>
<reference evidence="2 3" key="1">
    <citation type="submission" date="2022-03" db="EMBL/GenBank/DDBJ databases">
        <title>Novel taxa within the pig intestine.</title>
        <authorList>
            <person name="Wylensek D."/>
            <person name="Bishof K."/>
            <person name="Afrizal A."/>
            <person name="Clavel T."/>
        </authorList>
    </citation>
    <scope>NUCLEOTIDE SEQUENCE [LARGE SCALE GENOMIC DNA]</scope>
    <source>
        <strain evidence="2 3">CLA-KB-P133</strain>
    </source>
</reference>
<comment type="similarity">
    <text evidence="1">Belongs to the MYG1 family.</text>
</comment>
<gene>
    <name evidence="2" type="ORF">MOZ60_05505</name>
</gene>
<dbReference type="InterPro" id="IPR003226">
    <property type="entry name" value="MYG1_exonuclease"/>
</dbReference>
<dbReference type="RefSeq" id="WP_277645391.1">
    <property type="nucleotide sequence ID" value="NZ_JALBUR010000010.1"/>
</dbReference>
<dbReference type="Proteomes" id="UP001286174">
    <property type="component" value="Unassembled WGS sequence"/>
</dbReference>
<keyword evidence="3" id="KW-1185">Reference proteome</keyword>
<evidence type="ECO:0000313" key="3">
    <source>
        <dbReference type="Proteomes" id="UP001286174"/>
    </source>
</evidence>
<dbReference type="Pfam" id="PF03690">
    <property type="entry name" value="MYG1_exonuc"/>
    <property type="match status" value="1"/>
</dbReference>
<dbReference type="AlphaFoldDB" id="A0AB35U3X2"/>
<evidence type="ECO:0000313" key="2">
    <source>
        <dbReference type="EMBL" id="MDX8419545.1"/>
    </source>
</evidence>
<accession>A0AB35U3X2</accession>
<dbReference type="GO" id="GO:0005737">
    <property type="term" value="C:cytoplasm"/>
    <property type="evidence" value="ECO:0007669"/>
    <property type="project" value="TreeGrafter"/>
</dbReference>
<proteinExistence type="inferred from homology"/>
<dbReference type="EMBL" id="JALBUR010000010">
    <property type="protein sequence ID" value="MDX8419545.1"/>
    <property type="molecule type" value="Genomic_DNA"/>
</dbReference>
<organism evidence="2 3">
    <name type="scientific">Grylomicrobium aquisgranensis</name>
    <dbReference type="NCBI Taxonomy" id="2926318"/>
    <lineage>
        <taxon>Bacteria</taxon>
        <taxon>Bacillati</taxon>
        <taxon>Bacillota</taxon>
        <taxon>Erysipelotrichia</taxon>
        <taxon>Erysipelotrichales</taxon>
        <taxon>Erysipelotrichaceae</taxon>
        <taxon>Grylomicrobium</taxon>
    </lineage>
</organism>
<protein>
    <submittedName>
        <fullName evidence="2">MYG1 family protein</fullName>
    </submittedName>
</protein>
<name>A0AB35U3X2_9FIRM</name>
<dbReference type="PANTHER" id="PTHR11215:SF1">
    <property type="entry name" value="MYG1 EXONUCLEASE"/>
    <property type="match status" value="1"/>
</dbReference>
<evidence type="ECO:0000256" key="1">
    <source>
        <dbReference type="ARBA" id="ARBA00010105"/>
    </source>
</evidence>
<dbReference type="PANTHER" id="PTHR11215">
    <property type="entry name" value="METAL DEPENDENT HYDROLASE - RELATED"/>
    <property type="match status" value="1"/>
</dbReference>
<sequence length="323" mass="36742">MYQKKKLYTHDGIFHADDVFAAALISLMCQEIEVTRGPDTKIPENKDGWIIFDIGEGELDHHSPENKEANGTHPGTDIPYAACGLVWRKYYREILEAQNCPEEYYDQVYERLESSLIMGIDAADNGYNPLKGALEKMPNIPEDQQKELLSVQGTGFTITQMIKDFNPAWNSDYDYYSAFMDALSFAKDILLNRLDSIISSLDGKDYVLQCISYSANHIMIMNQFAPWEGILTRMKNDPKAKDIWYVVYPALRGGWNVQCALNNIDDRKSYRHPLPKEWYGLRYEELQKVSGVETAQFCHVSGFLAGCETEADALQMAAIACSH</sequence>